<dbReference type="InterPro" id="IPR013785">
    <property type="entry name" value="Aldolase_TIM"/>
</dbReference>
<keyword evidence="4" id="KW-0456">Lyase</keyword>
<keyword evidence="7" id="KW-1185">Reference proteome</keyword>
<evidence type="ECO:0000256" key="3">
    <source>
        <dbReference type="ARBA" id="ARBA00011233"/>
    </source>
</evidence>
<dbReference type="CDD" id="cd00452">
    <property type="entry name" value="KDPG_aldolase"/>
    <property type="match status" value="1"/>
</dbReference>
<reference evidence="6 7" key="1">
    <citation type="submission" date="2023-02" db="EMBL/GenBank/DDBJ databases">
        <title>Description and genomic characterization of Microbulbifer bruguierae sp. nov., isolated from the sediment of mangrove plant Bruguiera sexangula.</title>
        <authorList>
            <person name="Long M."/>
        </authorList>
    </citation>
    <scope>NUCLEOTIDE SEQUENCE [LARGE SCALE GENOMIC DNA]</scope>
    <source>
        <strain evidence="6 7">H12</strain>
    </source>
</reference>
<comment type="similarity">
    <text evidence="2">Belongs to the KHG/KDPG aldolase family.</text>
</comment>
<evidence type="ECO:0000256" key="1">
    <source>
        <dbReference type="ARBA" id="ARBA00004761"/>
    </source>
</evidence>
<dbReference type="PROSITE" id="PS00160">
    <property type="entry name" value="ALDOLASE_KDPG_KHG_2"/>
    <property type="match status" value="1"/>
</dbReference>
<dbReference type="Gene3D" id="3.20.20.70">
    <property type="entry name" value="Aldolase class I"/>
    <property type="match status" value="1"/>
</dbReference>
<name>A0ABY8NHJ9_9GAMM</name>
<accession>A0ABY8NHJ9</accession>
<dbReference type="RefSeq" id="WP_280321417.1">
    <property type="nucleotide sequence ID" value="NZ_CP118605.1"/>
</dbReference>
<evidence type="ECO:0000313" key="6">
    <source>
        <dbReference type="EMBL" id="WGL17542.1"/>
    </source>
</evidence>
<dbReference type="InterPro" id="IPR000887">
    <property type="entry name" value="Aldlse_KDPG_KHG"/>
</dbReference>
<dbReference type="SUPFAM" id="SSF51569">
    <property type="entry name" value="Aldolase"/>
    <property type="match status" value="1"/>
</dbReference>
<sequence>MPSEQRFPLVAILRGITPEEVIPVAETIHNAGFYYIEVPLNSPEPLQSIAKLVRYFGDRACCGAGTVTTVKQVEAVAETGAKLIVSPNCDPAVIRRSLELGLVSMPGIQTPTEAFSAINAGARYLKLFPAISLGPDYVKNLKVVLPPECALLAVGGINLVNMYDFYAAGIAGFGIGSDLYKPGRSHENVSARARNYVEKYQSIS</sequence>
<evidence type="ECO:0000313" key="7">
    <source>
        <dbReference type="Proteomes" id="UP001236500"/>
    </source>
</evidence>
<dbReference type="NCBIfam" id="NF006600">
    <property type="entry name" value="PRK09140.1"/>
    <property type="match status" value="1"/>
</dbReference>
<evidence type="ECO:0000256" key="5">
    <source>
        <dbReference type="ARBA" id="ARBA00023277"/>
    </source>
</evidence>
<evidence type="ECO:0000256" key="2">
    <source>
        <dbReference type="ARBA" id="ARBA00006906"/>
    </source>
</evidence>
<gene>
    <name evidence="6" type="ORF">PVT68_04435</name>
</gene>
<keyword evidence="5" id="KW-0119">Carbohydrate metabolism</keyword>
<dbReference type="Pfam" id="PF01081">
    <property type="entry name" value="Aldolase"/>
    <property type="match status" value="1"/>
</dbReference>
<dbReference type="PANTHER" id="PTHR30246">
    <property type="entry name" value="2-KETO-3-DEOXY-6-PHOSPHOGLUCONATE ALDOLASE"/>
    <property type="match status" value="1"/>
</dbReference>
<dbReference type="EMBL" id="CP118605">
    <property type="protein sequence ID" value="WGL17542.1"/>
    <property type="molecule type" value="Genomic_DNA"/>
</dbReference>
<dbReference type="PANTHER" id="PTHR30246:SF1">
    <property type="entry name" value="2-DEHYDRO-3-DEOXY-6-PHOSPHOGALACTONATE ALDOLASE-RELATED"/>
    <property type="match status" value="1"/>
</dbReference>
<evidence type="ECO:0000256" key="4">
    <source>
        <dbReference type="ARBA" id="ARBA00023239"/>
    </source>
</evidence>
<dbReference type="Proteomes" id="UP001236500">
    <property type="component" value="Chromosome"/>
</dbReference>
<protein>
    <submittedName>
        <fullName evidence="6">2-dehydro-3-deoxy-6-phosphogalactonate aldolase</fullName>
    </submittedName>
</protein>
<comment type="pathway">
    <text evidence="1">Carbohydrate acid metabolism.</text>
</comment>
<proteinExistence type="inferred from homology"/>
<organism evidence="6 7">
    <name type="scientific">Microbulbifer bruguierae</name>
    <dbReference type="NCBI Taxonomy" id="3029061"/>
    <lineage>
        <taxon>Bacteria</taxon>
        <taxon>Pseudomonadati</taxon>
        <taxon>Pseudomonadota</taxon>
        <taxon>Gammaproteobacteria</taxon>
        <taxon>Cellvibrionales</taxon>
        <taxon>Microbulbiferaceae</taxon>
        <taxon>Microbulbifer</taxon>
    </lineage>
</organism>
<comment type="subunit">
    <text evidence="3">Homotrimer.</text>
</comment>
<dbReference type="InterPro" id="IPR031338">
    <property type="entry name" value="KDPG/KHG_AS_2"/>
</dbReference>